<dbReference type="Gene3D" id="3.30.70.360">
    <property type="match status" value="1"/>
</dbReference>
<dbReference type="PANTHER" id="PTHR11014">
    <property type="entry name" value="PEPTIDASE M20 FAMILY MEMBER"/>
    <property type="match status" value="1"/>
</dbReference>
<name>A0ABV0II15_9MICC</name>
<dbReference type="Proteomes" id="UP001484097">
    <property type="component" value="Unassembled WGS sequence"/>
</dbReference>
<dbReference type="InterPro" id="IPR017439">
    <property type="entry name" value="Amidohydrolase"/>
</dbReference>
<evidence type="ECO:0000259" key="1">
    <source>
        <dbReference type="Pfam" id="PF07687"/>
    </source>
</evidence>
<dbReference type="Pfam" id="PF01546">
    <property type="entry name" value="Peptidase_M20"/>
    <property type="match status" value="1"/>
</dbReference>
<sequence length="422" mass="44890">MTTATTVFKLSTTHTTEMHEIYKHLHAHPELSMQEARTAAYIRERLDHLGLETFICGGTGVVGVLRNGAGPVVGYRADTDGLPIQEDTGLEYASTATGTLPDGTEVPVMHGCGHDTHITVGLTVAKLLAESRHEWAGTAVFIFQPGEETAAGAKAMVDDGLWDKAPKPSIIYGQHVWPGLAGTVNVSKGTAMAMADSWKVTVHGKQSHGSQPEDSIDPIVLGAHMVVRIQTIVSRQVHPMSSAVVTIGTFHGGLKENIIPASAEFTLNVRTFDQDVRKMVLGSLRRIIAAEADASGAPAPVIEEISSFPRCYNDPSSAENLIAALADVLGEEAVHETPPVMGSEDFGTLAEALGVPSVYWFFGGHSQHQIEGEAPPAGNHSPFFAPVLEPTLTTGVHAAVTALRSTLGTAERRTAHQQDLRS</sequence>
<dbReference type="PIRSF" id="PIRSF005962">
    <property type="entry name" value="Pept_M20D_amidohydro"/>
    <property type="match status" value="1"/>
</dbReference>
<dbReference type="InterPro" id="IPR002933">
    <property type="entry name" value="Peptidase_M20"/>
</dbReference>
<dbReference type="InterPro" id="IPR011650">
    <property type="entry name" value="Peptidase_M20_dimer"/>
</dbReference>
<dbReference type="InterPro" id="IPR036264">
    <property type="entry name" value="Bact_exopeptidase_dim_dom"/>
</dbReference>
<dbReference type="NCBIfam" id="TIGR01891">
    <property type="entry name" value="amidohydrolases"/>
    <property type="match status" value="1"/>
</dbReference>
<dbReference type="Pfam" id="PF07687">
    <property type="entry name" value="M20_dimer"/>
    <property type="match status" value="1"/>
</dbReference>
<dbReference type="SUPFAM" id="SSF53187">
    <property type="entry name" value="Zn-dependent exopeptidases"/>
    <property type="match status" value="1"/>
</dbReference>
<accession>A0ABV0II15</accession>
<protein>
    <submittedName>
        <fullName evidence="2">Amidohydrolase</fullName>
    </submittedName>
</protein>
<reference evidence="2 3" key="1">
    <citation type="submission" date="2024-05" db="EMBL/GenBank/DDBJ databases">
        <authorList>
            <person name="Yi C."/>
        </authorList>
    </citation>
    <scope>NUCLEOTIDE SEQUENCE [LARGE SCALE GENOMIC DNA]</scope>
    <source>
        <strain evidence="2 3">XS13</strain>
    </source>
</reference>
<dbReference type="Gene3D" id="3.40.630.10">
    <property type="entry name" value="Zn peptidases"/>
    <property type="match status" value="1"/>
</dbReference>
<gene>
    <name evidence="2" type="ORF">ABDK96_08495</name>
</gene>
<dbReference type="PANTHER" id="PTHR11014:SF63">
    <property type="entry name" value="METALLOPEPTIDASE, PUTATIVE (AFU_ORTHOLOGUE AFUA_6G09600)-RELATED"/>
    <property type="match status" value="1"/>
</dbReference>
<keyword evidence="3" id="KW-1185">Reference proteome</keyword>
<evidence type="ECO:0000313" key="2">
    <source>
        <dbReference type="EMBL" id="MEO9247715.1"/>
    </source>
</evidence>
<comment type="caution">
    <text evidence="2">The sequence shown here is derived from an EMBL/GenBank/DDBJ whole genome shotgun (WGS) entry which is preliminary data.</text>
</comment>
<dbReference type="RefSeq" id="WP_347920376.1">
    <property type="nucleotide sequence ID" value="NZ_JBDXMX010000003.1"/>
</dbReference>
<organism evidence="2 3">
    <name type="scientific">Citricoccus nitrophenolicus</name>
    <dbReference type="NCBI Taxonomy" id="863575"/>
    <lineage>
        <taxon>Bacteria</taxon>
        <taxon>Bacillati</taxon>
        <taxon>Actinomycetota</taxon>
        <taxon>Actinomycetes</taxon>
        <taxon>Micrococcales</taxon>
        <taxon>Micrococcaceae</taxon>
        <taxon>Citricoccus</taxon>
    </lineage>
</organism>
<feature type="domain" description="Peptidase M20 dimerisation" evidence="1">
    <location>
        <begin position="197"/>
        <end position="292"/>
    </location>
</feature>
<evidence type="ECO:0000313" key="3">
    <source>
        <dbReference type="Proteomes" id="UP001484097"/>
    </source>
</evidence>
<dbReference type="EMBL" id="JBDXMX010000003">
    <property type="protein sequence ID" value="MEO9247715.1"/>
    <property type="molecule type" value="Genomic_DNA"/>
</dbReference>
<proteinExistence type="predicted"/>
<dbReference type="SUPFAM" id="SSF55031">
    <property type="entry name" value="Bacterial exopeptidase dimerisation domain"/>
    <property type="match status" value="1"/>
</dbReference>